<dbReference type="AlphaFoldDB" id="A0A210QJN9"/>
<name>A0A210QJN9_MIZYE</name>
<reference evidence="2 3" key="1">
    <citation type="journal article" date="2017" name="Nat. Ecol. Evol.">
        <title>Scallop genome provides insights into evolution of bilaterian karyotype and development.</title>
        <authorList>
            <person name="Wang S."/>
            <person name="Zhang J."/>
            <person name="Jiao W."/>
            <person name="Li J."/>
            <person name="Xun X."/>
            <person name="Sun Y."/>
            <person name="Guo X."/>
            <person name="Huan P."/>
            <person name="Dong B."/>
            <person name="Zhang L."/>
            <person name="Hu X."/>
            <person name="Sun X."/>
            <person name="Wang J."/>
            <person name="Zhao C."/>
            <person name="Wang Y."/>
            <person name="Wang D."/>
            <person name="Huang X."/>
            <person name="Wang R."/>
            <person name="Lv J."/>
            <person name="Li Y."/>
            <person name="Zhang Z."/>
            <person name="Liu B."/>
            <person name="Lu W."/>
            <person name="Hui Y."/>
            <person name="Liang J."/>
            <person name="Zhou Z."/>
            <person name="Hou R."/>
            <person name="Li X."/>
            <person name="Liu Y."/>
            <person name="Li H."/>
            <person name="Ning X."/>
            <person name="Lin Y."/>
            <person name="Zhao L."/>
            <person name="Xing Q."/>
            <person name="Dou J."/>
            <person name="Li Y."/>
            <person name="Mao J."/>
            <person name="Guo H."/>
            <person name="Dou H."/>
            <person name="Li T."/>
            <person name="Mu C."/>
            <person name="Jiang W."/>
            <person name="Fu Q."/>
            <person name="Fu X."/>
            <person name="Miao Y."/>
            <person name="Liu J."/>
            <person name="Yu Q."/>
            <person name="Li R."/>
            <person name="Liao H."/>
            <person name="Li X."/>
            <person name="Kong Y."/>
            <person name="Jiang Z."/>
            <person name="Chourrout D."/>
            <person name="Li R."/>
            <person name="Bao Z."/>
        </authorList>
    </citation>
    <scope>NUCLEOTIDE SEQUENCE [LARGE SCALE GENOMIC DNA]</scope>
    <source>
        <strain evidence="2 3">PY_sf001</strain>
    </source>
</reference>
<protein>
    <submittedName>
        <fullName evidence="2">Uncharacterized protein</fullName>
    </submittedName>
</protein>
<evidence type="ECO:0000256" key="1">
    <source>
        <dbReference type="SAM" id="MobiDB-lite"/>
    </source>
</evidence>
<proteinExistence type="predicted"/>
<accession>A0A210QJN9</accession>
<dbReference type="EMBL" id="NEDP02003345">
    <property type="protein sequence ID" value="OWF48963.1"/>
    <property type="molecule type" value="Genomic_DNA"/>
</dbReference>
<evidence type="ECO:0000313" key="2">
    <source>
        <dbReference type="EMBL" id="OWF48963.1"/>
    </source>
</evidence>
<keyword evidence="3" id="KW-1185">Reference proteome</keyword>
<organism evidence="2 3">
    <name type="scientific">Mizuhopecten yessoensis</name>
    <name type="common">Japanese scallop</name>
    <name type="synonym">Patinopecten yessoensis</name>
    <dbReference type="NCBI Taxonomy" id="6573"/>
    <lineage>
        <taxon>Eukaryota</taxon>
        <taxon>Metazoa</taxon>
        <taxon>Spiralia</taxon>
        <taxon>Lophotrochozoa</taxon>
        <taxon>Mollusca</taxon>
        <taxon>Bivalvia</taxon>
        <taxon>Autobranchia</taxon>
        <taxon>Pteriomorphia</taxon>
        <taxon>Pectinida</taxon>
        <taxon>Pectinoidea</taxon>
        <taxon>Pectinidae</taxon>
        <taxon>Mizuhopecten</taxon>
    </lineage>
</organism>
<gene>
    <name evidence="2" type="ORF">KP79_PYT12428</name>
</gene>
<sequence>MSYIGLALQLLTCCCKLVEHYQKRNAEDDAAVPSSNMPASSRVHPLDQETNGENPPTLFESPTEPTDGERY</sequence>
<comment type="caution">
    <text evidence="2">The sequence shown here is derived from an EMBL/GenBank/DDBJ whole genome shotgun (WGS) entry which is preliminary data.</text>
</comment>
<evidence type="ECO:0000313" key="3">
    <source>
        <dbReference type="Proteomes" id="UP000242188"/>
    </source>
</evidence>
<dbReference type="Proteomes" id="UP000242188">
    <property type="component" value="Unassembled WGS sequence"/>
</dbReference>
<feature type="region of interest" description="Disordered" evidence="1">
    <location>
        <begin position="27"/>
        <end position="71"/>
    </location>
</feature>